<dbReference type="SUPFAM" id="SSF48726">
    <property type="entry name" value="Immunoglobulin"/>
    <property type="match status" value="2"/>
</dbReference>
<dbReference type="AlphaFoldDB" id="A0A3B5R4M8"/>
<evidence type="ECO:0000313" key="3">
    <source>
        <dbReference type="Ensembl" id="ENSXMAP00000038362.1"/>
    </source>
</evidence>
<dbReference type="PANTHER" id="PTHR46484:SF7">
    <property type="entry name" value="MYELIN-ASSOCIATED GLYCOPROTEIN-LIKE-RELATED"/>
    <property type="match status" value="1"/>
</dbReference>
<dbReference type="InParanoid" id="A0A3B5R4M8"/>
<dbReference type="PROSITE" id="PS50835">
    <property type="entry name" value="IG_LIKE"/>
    <property type="match status" value="1"/>
</dbReference>
<dbReference type="Proteomes" id="UP000002852">
    <property type="component" value="Unassembled WGS sequence"/>
</dbReference>
<keyword evidence="4" id="KW-1185">Reference proteome</keyword>
<sequence>MTIHGISSFYHCLLATNVFLLLCFIAAMAESHILHKDWLIDVPSRIPVLQSSCVVIPCVYLYPKSRKILNRWRGFWKRGDTIVASNFLNLRLGNEFHHRSRITGTLQSGNCTWQLYGVRETDTGPFYFRIEIPQHKSFTFSKNKVTLDVFREYIRDLFIQDQVTATCKVTHVCPSSPPKFSWSHSGIRKTRSKKENKWLWSTTSTLTFTPQEADFNMPLNCTVTFPGKKTTVGSVLLIKKTLLYLIAPHLIHHWGLPCKAMAGTYYSTPNKRLFNILLKDLFPMLFFSQTGWLKERIVSPSMSDSQLTLS</sequence>
<dbReference type="InterPro" id="IPR036179">
    <property type="entry name" value="Ig-like_dom_sf"/>
</dbReference>
<evidence type="ECO:0000259" key="2">
    <source>
        <dbReference type="PROSITE" id="PS50835"/>
    </source>
</evidence>
<protein>
    <submittedName>
        <fullName evidence="3">Myeloid cell surface antigen CD33-like</fullName>
    </submittedName>
</protein>
<accession>A0A3B5R4M8</accession>
<reference evidence="4" key="1">
    <citation type="submission" date="2012-01" db="EMBL/GenBank/DDBJ databases">
        <authorList>
            <person name="Walter R."/>
            <person name="Schartl M."/>
            <person name="Warren W."/>
        </authorList>
    </citation>
    <scope>NUCLEOTIDE SEQUENCE [LARGE SCALE GENOMIC DNA]</scope>
    <source>
        <strain evidence="4">JP 163 A</strain>
    </source>
</reference>
<organism evidence="3 4">
    <name type="scientific">Xiphophorus maculatus</name>
    <name type="common">Southern platyfish</name>
    <name type="synonym">Platypoecilus maculatus</name>
    <dbReference type="NCBI Taxonomy" id="8083"/>
    <lineage>
        <taxon>Eukaryota</taxon>
        <taxon>Metazoa</taxon>
        <taxon>Chordata</taxon>
        <taxon>Craniata</taxon>
        <taxon>Vertebrata</taxon>
        <taxon>Euteleostomi</taxon>
        <taxon>Actinopterygii</taxon>
        <taxon>Neopterygii</taxon>
        <taxon>Teleostei</taxon>
        <taxon>Neoteleostei</taxon>
        <taxon>Acanthomorphata</taxon>
        <taxon>Ovalentaria</taxon>
        <taxon>Atherinomorphae</taxon>
        <taxon>Cyprinodontiformes</taxon>
        <taxon>Poeciliidae</taxon>
        <taxon>Poeciliinae</taxon>
        <taxon>Xiphophorus</taxon>
    </lineage>
</organism>
<keyword evidence="1" id="KW-1133">Transmembrane helix</keyword>
<dbReference type="Gene3D" id="2.60.40.10">
    <property type="entry name" value="Immunoglobulins"/>
    <property type="match status" value="2"/>
</dbReference>
<feature type="transmembrane region" description="Helical" evidence="1">
    <location>
        <begin position="12"/>
        <end position="34"/>
    </location>
</feature>
<evidence type="ECO:0000256" key="1">
    <source>
        <dbReference type="SAM" id="Phobius"/>
    </source>
</evidence>
<feature type="domain" description="Ig-like" evidence="2">
    <location>
        <begin position="161"/>
        <end position="233"/>
    </location>
</feature>
<keyword evidence="1" id="KW-0472">Membrane</keyword>
<dbReference type="GeneTree" id="ENSGT01150000286924"/>
<keyword evidence="1" id="KW-0812">Transmembrane</keyword>
<reference evidence="3" key="3">
    <citation type="submission" date="2025-08" db="UniProtKB">
        <authorList>
            <consortium name="Ensembl"/>
        </authorList>
    </citation>
    <scope>IDENTIFICATION</scope>
    <source>
        <strain evidence="3">JP 163 A</strain>
    </source>
</reference>
<dbReference type="InterPro" id="IPR013783">
    <property type="entry name" value="Ig-like_fold"/>
</dbReference>
<dbReference type="PANTHER" id="PTHR46484">
    <property type="entry name" value="SI:CH211-171H4.5-RELATED"/>
    <property type="match status" value="1"/>
</dbReference>
<dbReference type="Ensembl" id="ENSXMAT00000030222.1">
    <property type="protein sequence ID" value="ENSXMAP00000038362.1"/>
    <property type="gene ID" value="ENSXMAG00000029942.1"/>
</dbReference>
<name>A0A3B5R4M8_XIPMA</name>
<reference evidence="3" key="4">
    <citation type="submission" date="2025-09" db="UniProtKB">
        <authorList>
            <consortium name="Ensembl"/>
        </authorList>
    </citation>
    <scope>IDENTIFICATION</scope>
    <source>
        <strain evidence="3">JP 163 A</strain>
    </source>
</reference>
<evidence type="ECO:0000313" key="4">
    <source>
        <dbReference type="Proteomes" id="UP000002852"/>
    </source>
</evidence>
<reference evidence="4" key="2">
    <citation type="journal article" date="2013" name="Nat. Genet.">
        <title>The genome of the platyfish, Xiphophorus maculatus, provides insights into evolutionary adaptation and several complex traits.</title>
        <authorList>
            <person name="Schartl M."/>
            <person name="Walter R.B."/>
            <person name="Shen Y."/>
            <person name="Garcia T."/>
            <person name="Catchen J."/>
            <person name="Amores A."/>
            <person name="Braasch I."/>
            <person name="Chalopin D."/>
            <person name="Volff J.N."/>
            <person name="Lesch K.P."/>
            <person name="Bisazza A."/>
            <person name="Minx P."/>
            <person name="Hillier L."/>
            <person name="Wilson R.K."/>
            <person name="Fuerstenberg S."/>
            <person name="Boore J."/>
            <person name="Searle S."/>
            <person name="Postlethwait J.H."/>
            <person name="Warren W.C."/>
        </authorList>
    </citation>
    <scope>NUCLEOTIDE SEQUENCE [LARGE SCALE GENOMIC DNA]</scope>
    <source>
        <strain evidence="4">JP 163 A</strain>
    </source>
</reference>
<proteinExistence type="predicted"/>
<dbReference type="InterPro" id="IPR007110">
    <property type="entry name" value="Ig-like_dom"/>
</dbReference>